<name>A0A938X6F7_9FIRM</name>
<dbReference type="AlphaFoldDB" id="A0A938X6F7"/>
<protein>
    <submittedName>
        <fullName evidence="1">DUF1292 domain-containing protein</fullName>
    </submittedName>
</protein>
<evidence type="ECO:0000313" key="1">
    <source>
        <dbReference type="EMBL" id="MBM6921422.1"/>
    </source>
</evidence>
<sequence>MAQDQEFNPDIYTLVDEEGVEQAFELLDVMEVGNDRYFALIPYFENPEEMLDDTADLIVLKSQMDENDEELMVSIDDDDEYQRIGEMFLEKLSAYFEGDGEE</sequence>
<organism evidence="1 2">
    <name type="scientific">Merdimmobilis hominis</name>
    <dbReference type="NCBI Taxonomy" id="2897707"/>
    <lineage>
        <taxon>Bacteria</taxon>
        <taxon>Bacillati</taxon>
        <taxon>Bacillota</taxon>
        <taxon>Clostridia</taxon>
        <taxon>Eubacteriales</taxon>
        <taxon>Oscillospiraceae</taxon>
        <taxon>Merdimmobilis</taxon>
    </lineage>
</organism>
<accession>A0A938X6F7</accession>
<dbReference type="EMBL" id="JACJKY010000016">
    <property type="protein sequence ID" value="MBM6921422.1"/>
    <property type="molecule type" value="Genomic_DNA"/>
</dbReference>
<evidence type="ECO:0000313" key="2">
    <source>
        <dbReference type="Proteomes" id="UP000774750"/>
    </source>
</evidence>
<dbReference type="Pfam" id="PF06949">
    <property type="entry name" value="DUF1292"/>
    <property type="match status" value="1"/>
</dbReference>
<proteinExistence type="predicted"/>
<keyword evidence="2" id="KW-1185">Reference proteome</keyword>
<comment type="caution">
    <text evidence="1">The sequence shown here is derived from an EMBL/GenBank/DDBJ whole genome shotgun (WGS) entry which is preliminary data.</text>
</comment>
<reference evidence="1" key="1">
    <citation type="submission" date="2020-08" db="EMBL/GenBank/DDBJ databases">
        <authorList>
            <person name="Cejkova D."/>
            <person name="Kubasova T."/>
            <person name="Jahodarova E."/>
            <person name="Rychlik I."/>
        </authorList>
    </citation>
    <scope>NUCLEOTIDE SEQUENCE</scope>
    <source>
        <strain evidence="1">An559</strain>
    </source>
</reference>
<reference evidence="1" key="2">
    <citation type="journal article" date="2021" name="Sci. Rep.">
        <title>The distribution of antibiotic resistance genes in chicken gut microbiota commensals.</title>
        <authorList>
            <person name="Juricova H."/>
            <person name="Matiasovicova J."/>
            <person name="Kubasova T."/>
            <person name="Cejkova D."/>
            <person name="Rychlik I."/>
        </authorList>
    </citation>
    <scope>NUCLEOTIDE SEQUENCE</scope>
    <source>
        <strain evidence="1">An559</strain>
    </source>
</reference>
<gene>
    <name evidence="1" type="ORF">H6A12_09665</name>
</gene>
<dbReference type="RefSeq" id="WP_204447362.1">
    <property type="nucleotide sequence ID" value="NZ_JACJKY010000016.1"/>
</dbReference>
<dbReference type="InterPro" id="IPR009711">
    <property type="entry name" value="UPF0473"/>
</dbReference>
<dbReference type="Proteomes" id="UP000774750">
    <property type="component" value="Unassembled WGS sequence"/>
</dbReference>